<dbReference type="Proteomes" id="UP000576082">
    <property type="component" value="Unassembled WGS sequence"/>
</dbReference>
<evidence type="ECO:0008006" key="4">
    <source>
        <dbReference type="Google" id="ProtNLM"/>
    </source>
</evidence>
<keyword evidence="1" id="KW-0732">Signal</keyword>
<dbReference type="AlphaFoldDB" id="A0A7X9RZW6"/>
<evidence type="ECO:0000256" key="1">
    <source>
        <dbReference type="SAM" id="SignalP"/>
    </source>
</evidence>
<proteinExistence type="predicted"/>
<comment type="caution">
    <text evidence="2">The sequence shown here is derived from an EMBL/GenBank/DDBJ whole genome shotgun (WGS) entry which is preliminary data.</text>
</comment>
<keyword evidence="3" id="KW-1185">Reference proteome</keyword>
<evidence type="ECO:0000313" key="2">
    <source>
        <dbReference type="EMBL" id="NME71808.1"/>
    </source>
</evidence>
<accession>A0A7X9RZW6</accession>
<sequence>MKHYLLLAFSLLLINNFTLAQKVKNEKVKFNYLQYPAKPFPKAERKFKFETESTNKEKVDQMKKEYAAIVARIDKKYADELANLRRRQAAYDSSSTGSKIASNLLLGHERPSDTLVKKDPYPLPPVYPRVVDGSAKVHSKVRLEGLKETEDANITIKFTFLGMECSAPRIVGDTSEWNYEYSIKNPVKVTVTTNDGNVLYDGFVNNSDNTRTVLYGGVKDTTKLVSMWSQYREFDIRNQESYLLRSHLEAANDLLNSEFGYVVKERSIKIFMGATKKGFYPEHTEAFNNAILGYHLLESESDFTQAKENLEKAISSWETSLEEKNTGDKKAKINAKVSGGLHFNIVAAALFARDFKKVSFHSAQLKILGEGKFERQLKSVDQFIDDYKSRYDAYVKEAGVTE</sequence>
<dbReference type="RefSeq" id="WP_169660014.1">
    <property type="nucleotide sequence ID" value="NZ_JABANE010000115.1"/>
</dbReference>
<feature type="chain" id="PRO_5030865325" description="Tetratricopeptide repeat protein" evidence="1">
    <location>
        <begin position="21"/>
        <end position="402"/>
    </location>
</feature>
<evidence type="ECO:0000313" key="3">
    <source>
        <dbReference type="Proteomes" id="UP000576082"/>
    </source>
</evidence>
<organism evidence="2 3">
    <name type="scientific">Flammeovirga aprica JL-4</name>
    <dbReference type="NCBI Taxonomy" id="694437"/>
    <lineage>
        <taxon>Bacteria</taxon>
        <taxon>Pseudomonadati</taxon>
        <taxon>Bacteroidota</taxon>
        <taxon>Cytophagia</taxon>
        <taxon>Cytophagales</taxon>
        <taxon>Flammeovirgaceae</taxon>
        <taxon>Flammeovirga</taxon>
    </lineage>
</organism>
<feature type="signal peptide" evidence="1">
    <location>
        <begin position="1"/>
        <end position="20"/>
    </location>
</feature>
<name>A0A7X9RZW6_9BACT</name>
<dbReference type="EMBL" id="JABANE010000115">
    <property type="protein sequence ID" value="NME71808.1"/>
    <property type="molecule type" value="Genomic_DNA"/>
</dbReference>
<gene>
    <name evidence="2" type="ORF">HHU12_27835</name>
</gene>
<protein>
    <recommendedName>
        <fullName evidence="4">Tetratricopeptide repeat protein</fullName>
    </recommendedName>
</protein>
<reference evidence="2 3" key="1">
    <citation type="submission" date="2020-04" db="EMBL/GenBank/DDBJ databases">
        <title>Flammeovirga sp. SR4, a novel species isolated from seawater.</title>
        <authorList>
            <person name="Wang X."/>
        </authorList>
    </citation>
    <scope>NUCLEOTIDE SEQUENCE [LARGE SCALE GENOMIC DNA]</scope>
    <source>
        <strain evidence="2 3">ATCC 23126</strain>
    </source>
</reference>